<dbReference type="InterPro" id="IPR039420">
    <property type="entry name" value="WalR-like"/>
</dbReference>
<dbReference type="PROSITE" id="PS50110">
    <property type="entry name" value="RESPONSE_REGULATORY"/>
    <property type="match status" value="1"/>
</dbReference>
<sequence>MPQRILIAEDEESIVTSLEFLMRRDGFDTCTAADGREALERLADFHPDLVILDLMLPFKSGLEVCAEIRARPEWRGTRVLMLTARGGSSDEGLQAGADDYLTKPFATRELVARVRALLGLADRAALRPEAGP</sequence>
<gene>
    <name evidence="8" type="primary">walR</name>
    <name evidence="8" type="ORF">DSM104443_01311</name>
</gene>
<dbReference type="SUPFAM" id="SSF52172">
    <property type="entry name" value="CheY-like"/>
    <property type="match status" value="1"/>
</dbReference>
<feature type="domain" description="Response regulatory" evidence="7">
    <location>
        <begin position="4"/>
        <end position="118"/>
    </location>
</feature>
<dbReference type="GO" id="GO:0032993">
    <property type="term" value="C:protein-DNA complex"/>
    <property type="evidence" value="ECO:0007669"/>
    <property type="project" value="TreeGrafter"/>
</dbReference>
<protein>
    <submittedName>
        <fullName evidence="8">Transcriptional regulatory protein WalR</fullName>
    </submittedName>
</protein>
<dbReference type="InterPro" id="IPR001789">
    <property type="entry name" value="Sig_transdc_resp-reg_receiver"/>
</dbReference>
<dbReference type="GO" id="GO:0005829">
    <property type="term" value="C:cytosol"/>
    <property type="evidence" value="ECO:0007669"/>
    <property type="project" value="TreeGrafter"/>
</dbReference>
<dbReference type="GO" id="GO:0000976">
    <property type="term" value="F:transcription cis-regulatory region binding"/>
    <property type="evidence" value="ECO:0007669"/>
    <property type="project" value="TreeGrafter"/>
</dbReference>
<dbReference type="Proteomes" id="UP000501534">
    <property type="component" value="Chromosome"/>
</dbReference>
<feature type="modified residue" description="4-aspartylphosphate" evidence="6">
    <location>
        <position position="53"/>
    </location>
</feature>
<evidence type="ECO:0000256" key="2">
    <source>
        <dbReference type="ARBA" id="ARBA00023012"/>
    </source>
</evidence>
<evidence type="ECO:0000256" key="5">
    <source>
        <dbReference type="ARBA" id="ARBA00023163"/>
    </source>
</evidence>
<dbReference type="RefSeq" id="WP_171090644.1">
    <property type="nucleotide sequence ID" value="NZ_CP053069.1"/>
</dbReference>
<dbReference type="KEGG" id="uru:DSM104443_01311"/>
<evidence type="ECO:0000256" key="3">
    <source>
        <dbReference type="ARBA" id="ARBA00023015"/>
    </source>
</evidence>
<dbReference type="Gene3D" id="3.40.50.2300">
    <property type="match status" value="1"/>
</dbReference>
<reference evidence="8 9" key="1">
    <citation type="submission" date="2020-04" db="EMBL/GenBank/DDBJ databases">
        <title>Usitatibacter rugosus gen. nov., sp. nov. and Usitatibacter palustris sp. nov., novel members of Usitatibacteraceae fam. nov. within the order Nitrosomonadales isolated from soil.</title>
        <authorList>
            <person name="Huber K.J."/>
            <person name="Neumann-Schaal M."/>
            <person name="Geppert A."/>
            <person name="Luckner M."/>
            <person name="Wanner G."/>
            <person name="Overmann J."/>
        </authorList>
    </citation>
    <scope>NUCLEOTIDE SEQUENCE [LARGE SCALE GENOMIC DNA]</scope>
    <source>
        <strain evidence="8 9">0125_3</strain>
    </source>
</reference>
<dbReference type="GO" id="GO:0000156">
    <property type="term" value="F:phosphorelay response regulator activity"/>
    <property type="evidence" value="ECO:0007669"/>
    <property type="project" value="TreeGrafter"/>
</dbReference>
<evidence type="ECO:0000313" key="9">
    <source>
        <dbReference type="Proteomes" id="UP000501534"/>
    </source>
</evidence>
<evidence type="ECO:0000256" key="1">
    <source>
        <dbReference type="ARBA" id="ARBA00022553"/>
    </source>
</evidence>
<keyword evidence="3" id="KW-0805">Transcription regulation</keyword>
<keyword evidence="2" id="KW-0902">Two-component regulatory system</keyword>
<accession>A0A6M4GXE8</accession>
<evidence type="ECO:0000313" key="8">
    <source>
        <dbReference type="EMBL" id="QJR10257.1"/>
    </source>
</evidence>
<dbReference type="PANTHER" id="PTHR48111:SF1">
    <property type="entry name" value="TWO-COMPONENT RESPONSE REGULATOR ORR33"/>
    <property type="match status" value="1"/>
</dbReference>
<keyword evidence="4" id="KW-0238">DNA-binding</keyword>
<proteinExistence type="predicted"/>
<organism evidence="8 9">
    <name type="scientific">Usitatibacter rugosus</name>
    <dbReference type="NCBI Taxonomy" id="2732067"/>
    <lineage>
        <taxon>Bacteria</taxon>
        <taxon>Pseudomonadati</taxon>
        <taxon>Pseudomonadota</taxon>
        <taxon>Betaproteobacteria</taxon>
        <taxon>Nitrosomonadales</taxon>
        <taxon>Usitatibacteraceae</taxon>
        <taxon>Usitatibacter</taxon>
    </lineage>
</organism>
<dbReference type="PANTHER" id="PTHR48111">
    <property type="entry name" value="REGULATOR OF RPOS"/>
    <property type="match status" value="1"/>
</dbReference>
<evidence type="ECO:0000256" key="6">
    <source>
        <dbReference type="PROSITE-ProRule" id="PRU00169"/>
    </source>
</evidence>
<dbReference type="AlphaFoldDB" id="A0A6M4GXE8"/>
<keyword evidence="5" id="KW-0804">Transcription</keyword>
<dbReference type="FunFam" id="3.40.50.2300:FF:000001">
    <property type="entry name" value="DNA-binding response regulator PhoB"/>
    <property type="match status" value="1"/>
</dbReference>
<keyword evidence="9" id="KW-1185">Reference proteome</keyword>
<dbReference type="GO" id="GO:0006355">
    <property type="term" value="P:regulation of DNA-templated transcription"/>
    <property type="evidence" value="ECO:0007669"/>
    <property type="project" value="TreeGrafter"/>
</dbReference>
<dbReference type="InterPro" id="IPR011006">
    <property type="entry name" value="CheY-like_superfamily"/>
</dbReference>
<keyword evidence="1 6" id="KW-0597">Phosphoprotein</keyword>
<dbReference type="SMART" id="SM00448">
    <property type="entry name" value="REC"/>
    <property type="match status" value="1"/>
</dbReference>
<dbReference type="EMBL" id="CP053069">
    <property type="protein sequence ID" value="QJR10257.1"/>
    <property type="molecule type" value="Genomic_DNA"/>
</dbReference>
<dbReference type="Pfam" id="PF00072">
    <property type="entry name" value="Response_reg"/>
    <property type="match status" value="1"/>
</dbReference>
<name>A0A6M4GXE8_9PROT</name>
<evidence type="ECO:0000256" key="4">
    <source>
        <dbReference type="ARBA" id="ARBA00023125"/>
    </source>
</evidence>
<evidence type="ECO:0000259" key="7">
    <source>
        <dbReference type="PROSITE" id="PS50110"/>
    </source>
</evidence>